<evidence type="ECO:0000313" key="1">
    <source>
        <dbReference type="EMBL" id="KAJ5346619.1"/>
    </source>
</evidence>
<keyword evidence="2" id="KW-1185">Reference proteome</keyword>
<protein>
    <submittedName>
        <fullName evidence="1">Uncharacterized protein</fullName>
    </submittedName>
</protein>
<sequence>MFPYILRHVRRTFFDPLATSKARVREILEELPVGSAHPWNPERILLCRTEDGIIEIDLSPFSEDFFDDPVDLGEMGEILSRRMAGFQPQLGVFNDFQILQAPAPTFKVPIKTDQITILAVYRKSPSYFDLCLADAEYNTSCWSEKEIFAGITHSGDIFKGENILQYVKFDTDTHTEKEICVLISSFNYTPITKFLGTHPALLVADHVEKILWVIPVPLDAATIGDATICCPLKRLGVLTSLFLLRWWRTKMVTKPILQQLILSTDFPAGTTLAPGFEQKVGSSSPEVQRTMIPDNAVFTTDTTTLPPFLNSKHTQIIYFRTGIEFILPDGEHALDSQTPGLVLPCIFGSRLEGPFLLATGTTPTNVPFTKEASILDYYKQLKSAVVVVNDRMTDKSRSLAAAYRINALFIVQLTLRNEPKNNDGILSALNSTNINTVTALAGPQSLVVVQIFQKFYFYRGIANSKFINTAKTAFGTDVTSILESVSMDSILDPRIPRIISLGDSERILLPKSGQWIQPQDLKKMFEDMTAQQIHCLEEDILSAITQLQVLLNQKDLRDLSRSLVAALTTNVSNVVTPLRNAYGKFLREEHDIESPESGKKKAVLLDELAKATQEMQIALKPVIPVLAEMLSLQKTSKRTHDLQRLFRQCQIQSNVEAAKAMTFGTLAEYLETYAENMGVMLLNINTEAYHRLLDDLKNSTIDPSFCCDLDSRVLHLEGFDAGIIIEQSQAHHDGPLKSQLGPAHPILALPYLGQSSDTGSMLAWVCWDEFVNLENPYAVKWLGKCNEKHIAALRIIMRSTLSQSVGIGKQRLDPSSLEIGYLMGALLMAAMSKLAARRSTAPVVSAEAGDTVTKLMRGLFGNLLTTAASGLRSLSRVWQLFVLDAKYELPTTKIDWVWYEKIIDLYPYTGWSLEQFHQNLERLLDNAIMQFVLKNEDAAQLKSTRRDDLIKGCKLRNIQLKHYGIIITVLQGIFANSDVDVAAAANRLLGHLPQEPQPYSHGYTLMIKYLDHLAQGVADACKANEWAKMKDLCQEMMKKHAESAAIWQVKPESIDFQNMTLYKRLLSADFETSDEVVKGANLRLSRQVFGDAEIHRVPWQVGEKPQNSQNLELLDEKFIEYLLTGSGPESYSVIASVDPECRMTTMIETKCKDEFAQFESLMRPSFIATMQKDMLSVDVCHSIAIPEAAMRAFIKTLNPRFLWEDLGQSFQRMVLGLLKGRSSRTVYHPTRELLNLNGAKKIPQTEE</sequence>
<accession>A0A9W9QXD0</accession>
<dbReference type="AlphaFoldDB" id="A0A9W9QXD0"/>
<organism evidence="1 2">
    <name type="scientific">Penicillium brevicompactum</name>
    <dbReference type="NCBI Taxonomy" id="5074"/>
    <lineage>
        <taxon>Eukaryota</taxon>
        <taxon>Fungi</taxon>
        <taxon>Dikarya</taxon>
        <taxon>Ascomycota</taxon>
        <taxon>Pezizomycotina</taxon>
        <taxon>Eurotiomycetes</taxon>
        <taxon>Eurotiomycetidae</taxon>
        <taxon>Eurotiales</taxon>
        <taxon>Aspergillaceae</taxon>
        <taxon>Penicillium</taxon>
    </lineage>
</organism>
<name>A0A9W9QXD0_PENBR</name>
<reference evidence="1" key="1">
    <citation type="submission" date="2022-12" db="EMBL/GenBank/DDBJ databases">
        <authorList>
            <person name="Petersen C."/>
        </authorList>
    </citation>
    <scope>NUCLEOTIDE SEQUENCE</scope>
    <source>
        <strain evidence="1">IBT 35675</strain>
    </source>
</reference>
<evidence type="ECO:0000313" key="2">
    <source>
        <dbReference type="Proteomes" id="UP001148299"/>
    </source>
</evidence>
<comment type="caution">
    <text evidence="1">The sequence shown here is derived from an EMBL/GenBank/DDBJ whole genome shotgun (WGS) entry which is preliminary data.</text>
</comment>
<dbReference type="EMBL" id="JAPZBR010000007">
    <property type="protein sequence ID" value="KAJ5346619.1"/>
    <property type="molecule type" value="Genomic_DNA"/>
</dbReference>
<reference evidence="1" key="2">
    <citation type="journal article" date="2023" name="IMA Fungus">
        <title>Comparative genomic study of the Penicillium genus elucidates a diverse pangenome and 15 lateral gene transfer events.</title>
        <authorList>
            <person name="Petersen C."/>
            <person name="Sorensen T."/>
            <person name="Nielsen M.R."/>
            <person name="Sondergaard T.E."/>
            <person name="Sorensen J.L."/>
            <person name="Fitzpatrick D.A."/>
            <person name="Frisvad J.C."/>
            <person name="Nielsen K.L."/>
        </authorList>
    </citation>
    <scope>NUCLEOTIDE SEQUENCE</scope>
    <source>
        <strain evidence="1">IBT 35675</strain>
    </source>
</reference>
<gene>
    <name evidence="1" type="ORF">N7541_009101</name>
</gene>
<proteinExistence type="predicted"/>
<dbReference type="Proteomes" id="UP001148299">
    <property type="component" value="Unassembled WGS sequence"/>
</dbReference>